<dbReference type="PANTHER" id="PTHR10127">
    <property type="entry name" value="DISCOIDIN, CUB, EGF, LAMININ , AND ZINC METALLOPROTEASE DOMAIN CONTAINING"/>
    <property type="match status" value="1"/>
</dbReference>
<dbReference type="GO" id="GO:0004222">
    <property type="term" value="F:metalloendopeptidase activity"/>
    <property type="evidence" value="ECO:0007669"/>
    <property type="project" value="UniProtKB-UniRule"/>
</dbReference>
<feature type="active site" evidence="8">
    <location>
        <position position="156"/>
    </location>
</feature>
<dbReference type="EMBL" id="CASHTH010001743">
    <property type="protein sequence ID" value="CAI8019322.1"/>
    <property type="molecule type" value="Genomic_DNA"/>
</dbReference>
<feature type="domain" description="CUB" evidence="10">
    <location>
        <begin position="281"/>
        <end position="325"/>
    </location>
</feature>
<comment type="caution">
    <text evidence="7">Lacks conserved residue(s) required for the propagation of feature annotation.</text>
</comment>
<dbReference type="AlphaFoldDB" id="A0AA35RZI4"/>
<evidence type="ECO:0000256" key="8">
    <source>
        <dbReference type="PROSITE-ProRule" id="PRU01211"/>
    </source>
</evidence>
<feature type="domain" description="Peptidase M12A" evidence="11">
    <location>
        <begin position="61"/>
        <end position="254"/>
    </location>
</feature>
<keyword evidence="2 8" id="KW-0479">Metal-binding</keyword>
<feature type="chain" id="PRO_5041484373" description="Metalloendopeptidase" evidence="9">
    <location>
        <begin position="19"/>
        <end position="325"/>
    </location>
</feature>
<dbReference type="InterPro" id="IPR034035">
    <property type="entry name" value="Astacin-like_dom"/>
</dbReference>
<dbReference type="GO" id="GO:0006508">
    <property type="term" value="P:proteolysis"/>
    <property type="evidence" value="ECO:0007669"/>
    <property type="project" value="UniProtKB-KW"/>
</dbReference>
<keyword evidence="5 8" id="KW-0482">Metalloprotease</keyword>
<dbReference type="SUPFAM" id="SSF55486">
    <property type="entry name" value="Metalloproteases ('zincins'), catalytic domain"/>
    <property type="match status" value="1"/>
</dbReference>
<keyword evidence="4 8" id="KW-0862">Zinc</keyword>
<comment type="cofactor">
    <cofactor evidence="8 9">
        <name>Zn(2+)</name>
        <dbReference type="ChEBI" id="CHEBI:29105"/>
    </cofactor>
    <text evidence="8 9">Binds 1 zinc ion per subunit.</text>
</comment>
<dbReference type="Pfam" id="PF01400">
    <property type="entry name" value="Astacin"/>
    <property type="match status" value="1"/>
</dbReference>
<dbReference type="InterPro" id="IPR000859">
    <property type="entry name" value="CUB_dom"/>
</dbReference>
<evidence type="ECO:0000256" key="5">
    <source>
        <dbReference type="ARBA" id="ARBA00023049"/>
    </source>
</evidence>
<dbReference type="Pfam" id="PF00431">
    <property type="entry name" value="CUB"/>
    <property type="match status" value="1"/>
</dbReference>
<dbReference type="GO" id="GO:0008270">
    <property type="term" value="F:zinc ion binding"/>
    <property type="evidence" value="ECO:0007669"/>
    <property type="project" value="UniProtKB-UniRule"/>
</dbReference>
<evidence type="ECO:0000259" key="11">
    <source>
        <dbReference type="PROSITE" id="PS51864"/>
    </source>
</evidence>
<protein>
    <recommendedName>
        <fullName evidence="9">Metalloendopeptidase</fullName>
        <ecNumber evidence="9">3.4.24.-</ecNumber>
    </recommendedName>
</protein>
<keyword evidence="6 7" id="KW-1015">Disulfide bond</keyword>
<accession>A0AA35RZI4</accession>
<dbReference type="SUPFAM" id="SSF49854">
    <property type="entry name" value="Spermadhesin, CUB domain"/>
    <property type="match status" value="1"/>
</dbReference>
<evidence type="ECO:0000256" key="1">
    <source>
        <dbReference type="ARBA" id="ARBA00022670"/>
    </source>
</evidence>
<dbReference type="InterPro" id="IPR035914">
    <property type="entry name" value="Sperma_CUB_dom_sf"/>
</dbReference>
<sequence length="325" mass="36436">MNHFTPILSLACIASLLAIGETYRDYSSPYVDPCGASATQAHDGDIAYNPIPSSSSRQKRGATAIRERLWPNARIPYKISPTFDSYEQSLLYEAMRQWEARTCVRFYERPSTHNQSYAYYFKGGCCASYVGRQSVSYQQGISLGSGCTTISKYLHEIGHVIGFWHEQSRPDRDEYIRILTENMNPGTQSNFRIQEEIDSMGVGYDYNSIMHYSSTTFGSGRTTLVAHDSSIPVGGAVELSELDILQANLLYQCDSENPPPSELPPPVASDLEQTLPDLPDCHMDFNNDYEGVVKSDNYPSTYSPNQNCAYRIRVPEGTKTECDHC</sequence>
<dbReference type="EC" id="3.4.24.-" evidence="9"/>
<evidence type="ECO:0000256" key="2">
    <source>
        <dbReference type="ARBA" id="ARBA00022723"/>
    </source>
</evidence>
<gene>
    <name evidence="12" type="ORF">GBAR_LOCUS11623</name>
</gene>
<feature type="binding site" evidence="8">
    <location>
        <position position="155"/>
    </location>
    <ligand>
        <name>Zn(2+)</name>
        <dbReference type="ChEBI" id="CHEBI:29105"/>
        <note>catalytic</note>
    </ligand>
</feature>
<evidence type="ECO:0000256" key="4">
    <source>
        <dbReference type="ARBA" id="ARBA00022833"/>
    </source>
</evidence>
<dbReference type="InterPro" id="IPR006026">
    <property type="entry name" value="Peptidase_Metallo"/>
</dbReference>
<dbReference type="PRINTS" id="PR00480">
    <property type="entry name" value="ASTACIN"/>
</dbReference>
<evidence type="ECO:0000256" key="9">
    <source>
        <dbReference type="RuleBase" id="RU361183"/>
    </source>
</evidence>
<keyword evidence="1 8" id="KW-0645">Protease</keyword>
<dbReference type="Proteomes" id="UP001174909">
    <property type="component" value="Unassembled WGS sequence"/>
</dbReference>
<dbReference type="PROSITE" id="PS51864">
    <property type="entry name" value="ASTACIN"/>
    <property type="match status" value="1"/>
</dbReference>
<dbReference type="InterPro" id="IPR001506">
    <property type="entry name" value="Peptidase_M12A"/>
</dbReference>
<dbReference type="PANTHER" id="PTHR10127:SF850">
    <property type="entry name" value="METALLOENDOPEPTIDASE"/>
    <property type="match status" value="1"/>
</dbReference>
<dbReference type="InterPro" id="IPR024079">
    <property type="entry name" value="MetalloPept_cat_dom_sf"/>
</dbReference>
<feature type="binding site" evidence="8">
    <location>
        <position position="159"/>
    </location>
    <ligand>
        <name>Zn(2+)</name>
        <dbReference type="ChEBI" id="CHEBI:29105"/>
        <note>catalytic</note>
    </ligand>
</feature>
<proteinExistence type="predicted"/>
<evidence type="ECO:0000259" key="10">
    <source>
        <dbReference type="PROSITE" id="PS01180"/>
    </source>
</evidence>
<dbReference type="Gene3D" id="3.40.390.10">
    <property type="entry name" value="Collagenase (Catalytic Domain)"/>
    <property type="match status" value="1"/>
</dbReference>
<dbReference type="CDD" id="cd04280">
    <property type="entry name" value="ZnMc_astacin_like"/>
    <property type="match status" value="1"/>
</dbReference>
<dbReference type="SMART" id="SM00235">
    <property type="entry name" value="ZnMc"/>
    <property type="match status" value="1"/>
</dbReference>
<keyword evidence="3 8" id="KW-0378">Hydrolase</keyword>
<name>A0AA35RZI4_GEOBA</name>
<dbReference type="PROSITE" id="PS01180">
    <property type="entry name" value="CUB"/>
    <property type="match status" value="1"/>
</dbReference>
<reference evidence="12" key="1">
    <citation type="submission" date="2023-03" db="EMBL/GenBank/DDBJ databases">
        <authorList>
            <person name="Steffen K."/>
            <person name="Cardenas P."/>
        </authorList>
    </citation>
    <scope>NUCLEOTIDE SEQUENCE</scope>
</reference>
<feature type="signal peptide" evidence="9">
    <location>
        <begin position="1"/>
        <end position="18"/>
    </location>
</feature>
<feature type="binding site" evidence="8">
    <location>
        <position position="165"/>
    </location>
    <ligand>
        <name>Zn(2+)</name>
        <dbReference type="ChEBI" id="CHEBI:29105"/>
        <note>catalytic</note>
    </ligand>
</feature>
<evidence type="ECO:0000256" key="6">
    <source>
        <dbReference type="ARBA" id="ARBA00023157"/>
    </source>
</evidence>
<evidence type="ECO:0000313" key="12">
    <source>
        <dbReference type="EMBL" id="CAI8019322.1"/>
    </source>
</evidence>
<keyword evidence="13" id="KW-1185">Reference proteome</keyword>
<feature type="disulfide bond" evidence="7">
    <location>
        <begin position="281"/>
        <end position="308"/>
    </location>
</feature>
<evidence type="ECO:0000313" key="13">
    <source>
        <dbReference type="Proteomes" id="UP001174909"/>
    </source>
</evidence>
<evidence type="ECO:0000256" key="3">
    <source>
        <dbReference type="ARBA" id="ARBA00022801"/>
    </source>
</evidence>
<keyword evidence="9" id="KW-0732">Signal</keyword>
<dbReference type="Gene3D" id="2.60.120.290">
    <property type="entry name" value="Spermadhesin, CUB domain"/>
    <property type="match status" value="1"/>
</dbReference>
<evidence type="ECO:0000256" key="7">
    <source>
        <dbReference type="PROSITE-ProRule" id="PRU00059"/>
    </source>
</evidence>
<organism evidence="12 13">
    <name type="scientific">Geodia barretti</name>
    <name type="common">Barrett's horny sponge</name>
    <dbReference type="NCBI Taxonomy" id="519541"/>
    <lineage>
        <taxon>Eukaryota</taxon>
        <taxon>Metazoa</taxon>
        <taxon>Porifera</taxon>
        <taxon>Demospongiae</taxon>
        <taxon>Heteroscleromorpha</taxon>
        <taxon>Tetractinellida</taxon>
        <taxon>Astrophorina</taxon>
        <taxon>Geodiidae</taxon>
        <taxon>Geodia</taxon>
    </lineage>
</organism>
<comment type="caution">
    <text evidence="12">The sequence shown here is derived from an EMBL/GenBank/DDBJ whole genome shotgun (WGS) entry which is preliminary data.</text>
</comment>